<keyword evidence="2 7" id="KW-0813">Transport</keyword>
<keyword evidence="3" id="KW-1003">Cell membrane</keyword>
<evidence type="ECO:0000256" key="5">
    <source>
        <dbReference type="ARBA" id="ARBA00022989"/>
    </source>
</evidence>
<evidence type="ECO:0000256" key="4">
    <source>
        <dbReference type="ARBA" id="ARBA00022692"/>
    </source>
</evidence>
<comment type="similarity">
    <text evidence="7">Belongs to the binding-protein-dependent transport system permease family.</text>
</comment>
<dbReference type="PANTHER" id="PTHR43744">
    <property type="entry name" value="ABC TRANSPORTER PERMEASE PROTEIN MG189-RELATED-RELATED"/>
    <property type="match status" value="1"/>
</dbReference>
<evidence type="ECO:0000256" key="3">
    <source>
        <dbReference type="ARBA" id="ARBA00022475"/>
    </source>
</evidence>
<keyword evidence="4 7" id="KW-0812">Transmembrane</keyword>
<dbReference type="EMBL" id="CP107020">
    <property type="protein sequence ID" value="UYG17120.1"/>
    <property type="molecule type" value="Genomic_DNA"/>
</dbReference>
<sequence>MTIDDLGLAGPGGATPVVPRTRPRRSARDLVLLILAVLVAIVFVSPLLLLAINSVKDPTDYATNGALSWPEHISFDSWLTYSDAVNYPRALLNSIISSGLVAVLGVAIAMLTAYALGIGRIKGNAFFTGMFLFATMIPQEALIYPLFYGADALGLTNTIAAVVIIFSVIQAAFGTYLLSSVLGTFPRELLEAAQIDGAGKFRIFLSVVVPIMRPTMSVLLVFFFIWTWNELLIPLVMLSDPTNQTVPIAIMTLKGQNATPIDQLIAGSMMSLIPTLLFFLIFQRTLAKGVTAGAVK</sequence>
<keyword evidence="10" id="KW-1185">Reference proteome</keyword>
<accession>A0ABY6G1P8</accession>
<feature type="transmembrane region" description="Helical" evidence="7">
    <location>
        <begin position="264"/>
        <end position="282"/>
    </location>
</feature>
<feature type="transmembrane region" description="Helical" evidence="7">
    <location>
        <begin position="159"/>
        <end position="182"/>
    </location>
</feature>
<dbReference type="Proteomes" id="UP001164305">
    <property type="component" value="Chromosome"/>
</dbReference>
<dbReference type="Pfam" id="PF00528">
    <property type="entry name" value="BPD_transp_1"/>
    <property type="match status" value="1"/>
</dbReference>
<feature type="transmembrane region" description="Helical" evidence="7">
    <location>
        <begin position="95"/>
        <end position="118"/>
    </location>
</feature>
<dbReference type="InterPro" id="IPR000515">
    <property type="entry name" value="MetI-like"/>
</dbReference>
<evidence type="ECO:0000256" key="7">
    <source>
        <dbReference type="RuleBase" id="RU363032"/>
    </source>
</evidence>
<organism evidence="9 10">
    <name type="scientific">Brachybacterium huguangmaarense</name>
    <dbReference type="NCBI Taxonomy" id="1652028"/>
    <lineage>
        <taxon>Bacteria</taxon>
        <taxon>Bacillati</taxon>
        <taxon>Actinomycetota</taxon>
        <taxon>Actinomycetes</taxon>
        <taxon>Micrococcales</taxon>
        <taxon>Dermabacteraceae</taxon>
        <taxon>Brachybacterium</taxon>
    </lineage>
</organism>
<comment type="subcellular location">
    <subcellularLocation>
        <location evidence="1 7">Cell membrane</location>
        <topology evidence="1 7">Multi-pass membrane protein</topology>
    </subcellularLocation>
</comment>
<dbReference type="SUPFAM" id="SSF161098">
    <property type="entry name" value="MetI-like"/>
    <property type="match status" value="1"/>
</dbReference>
<proteinExistence type="inferred from homology"/>
<protein>
    <submittedName>
        <fullName evidence="9">Carbohydrate ABC transporter permease</fullName>
    </submittedName>
</protein>
<dbReference type="PANTHER" id="PTHR43744:SF8">
    <property type="entry name" value="SN-GLYCEROL-3-PHOSPHATE TRANSPORT SYSTEM PERMEASE PROTEIN UGPE"/>
    <property type="match status" value="1"/>
</dbReference>
<dbReference type="CDD" id="cd06261">
    <property type="entry name" value="TM_PBP2"/>
    <property type="match status" value="1"/>
</dbReference>
<gene>
    <name evidence="9" type="ORF">BRM3_01400</name>
</gene>
<feature type="transmembrane region" description="Helical" evidence="7">
    <location>
        <begin position="203"/>
        <end position="228"/>
    </location>
</feature>
<evidence type="ECO:0000313" key="9">
    <source>
        <dbReference type="EMBL" id="UYG17120.1"/>
    </source>
</evidence>
<dbReference type="PROSITE" id="PS50928">
    <property type="entry name" value="ABC_TM1"/>
    <property type="match status" value="1"/>
</dbReference>
<feature type="transmembrane region" description="Helical" evidence="7">
    <location>
        <begin position="125"/>
        <end position="147"/>
    </location>
</feature>
<name>A0ABY6G1P8_9MICO</name>
<evidence type="ECO:0000256" key="1">
    <source>
        <dbReference type="ARBA" id="ARBA00004651"/>
    </source>
</evidence>
<evidence type="ECO:0000259" key="8">
    <source>
        <dbReference type="PROSITE" id="PS50928"/>
    </source>
</evidence>
<evidence type="ECO:0000256" key="6">
    <source>
        <dbReference type="ARBA" id="ARBA00023136"/>
    </source>
</evidence>
<keyword evidence="5 7" id="KW-1133">Transmembrane helix</keyword>
<dbReference type="InterPro" id="IPR035906">
    <property type="entry name" value="MetI-like_sf"/>
</dbReference>
<dbReference type="Gene3D" id="1.10.3720.10">
    <property type="entry name" value="MetI-like"/>
    <property type="match status" value="1"/>
</dbReference>
<keyword evidence="6 7" id="KW-0472">Membrane</keyword>
<dbReference type="RefSeq" id="WP_263594329.1">
    <property type="nucleotide sequence ID" value="NZ_CP107020.1"/>
</dbReference>
<feature type="transmembrane region" description="Helical" evidence="7">
    <location>
        <begin position="30"/>
        <end position="52"/>
    </location>
</feature>
<evidence type="ECO:0000313" key="10">
    <source>
        <dbReference type="Proteomes" id="UP001164305"/>
    </source>
</evidence>
<reference evidence="9" key="1">
    <citation type="submission" date="2022-10" db="EMBL/GenBank/DDBJ databases">
        <title>Whole-Genome Sequencing of Brachybacterium huguangmaarense BRM-3, Isolated from Betula schmidtii.</title>
        <authorList>
            <person name="Haam D."/>
        </authorList>
    </citation>
    <scope>NUCLEOTIDE SEQUENCE</scope>
    <source>
        <strain evidence="9">BRM-3</strain>
    </source>
</reference>
<feature type="domain" description="ABC transmembrane type-1" evidence="8">
    <location>
        <begin position="91"/>
        <end position="282"/>
    </location>
</feature>
<evidence type="ECO:0000256" key="2">
    <source>
        <dbReference type="ARBA" id="ARBA00022448"/>
    </source>
</evidence>